<dbReference type="Proteomes" id="UP000465609">
    <property type="component" value="Chromosome"/>
</dbReference>
<organism evidence="2 3">
    <name type="scientific">Mycolicibacterium aubagnense</name>
    <dbReference type="NCBI Taxonomy" id="319707"/>
    <lineage>
        <taxon>Bacteria</taxon>
        <taxon>Bacillati</taxon>
        <taxon>Actinomycetota</taxon>
        <taxon>Actinomycetes</taxon>
        <taxon>Mycobacteriales</taxon>
        <taxon>Mycobacteriaceae</taxon>
        <taxon>Mycolicibacterium</taxon>
    </lineage>
</organism>
<name>A0ABN5YKK7_9MYCO</name>
<dbReference type="RefSeq" id="WP_138233457.1">
    <property type="nucleotide sequence ID" value="NZ_AP022577.1"/>
</dbReference>
<gene>
    <name evidence="2" type="ORF">MAUB_00750</name>
</gene>
<evidence type="ECO:0000313" key="2">
    <source>
        <dbReference type="EMBL" id="BBX82202.1"/>
    </source>
</evidence>
<sequence>MKVGIGGGVYVAVTVTVVADGAGPAAGHADAGGGGGGSPSGSAEDGAPVAITAVTSAHPTRSNLNNPNLVVDRRMAVSCARAGVFTAFPLAGLGTSVARQSY</sequence>
<protein>
    <recommendedName>
        <fullName evidence="4">Secreted protein</fullName>
    </recommendedName>
</protein>
<dbReference type="EMBL" id="AP022577">
    <property type="protein sequence ID" value="BBX82202.1"/>
    <property type="molecule type" value="Genomic_DNA"/>
</dbReference>
<evidence type="ECO:0000313" key="3">
    <source>
        <dbReference type="Proteomes" id="UP000465609"/>
    </source>
</evidence>
<reference evidence="2 3" key="1">
    <citation type="journal article" date="2019" name="Emerg. Microbes Infect.">
        <title>Comprehensive subspecies identification of 175 nontuberculous mycobacteria species based on 7547 genomic profiles.</title>
        <authorList>
            <person name="Matsumoto Y."/>
            <person name="Kinjo T."/>
            <person name="Motooka D."/>
            <person name="Nabeya D."/>
            <person name="Jung N."/>
            <person name="Uechi K."/>
            <person name="Horii T."/>
            <person name="Iida T."/>
            <person name="Fujita J."/>
            <person name="Nakamura S."/>
        </authorList>
    </citation>
    <scope>NUCLEOTIDE SEQUENCE [LARGE SCALE GENOMIC DNA]</scope>
    <source>
        <strain evidence="2 3">JCM 15296</strain>
    </source>
</reference>
<keyword evidence="3" id="KW-1185">Reference proteome</keyword>
<accession>A0ABN5YKK7</accession>
<proteinExistence type="predicted"/>
<evidence type="ECO:0008006" key="4">
    <source>
        <dbReference type="Google" id="ProtNLM"/>
    </source>
</evidence>
<feature type="compositionally biased region" description="Gly residues" evidence="1">
    <location>
        <begin position="30"/>
        <end position="39"/>
    </location>
</feature>
<evidence type="ECO:0000256" key="1">
    <source>
        <dbReference type="SAM" id="MobiDB-lite"/>
    </source>
</evidence>
<feature type="region of interest" description="Disordered" evidence="1">
    <location>
        <begin position="26"/>
        <end position="47"/>
    </location>
</feature>